<dbReference type="GO" id="GO:0005975">
    <property type="term" value="P:carbohydrate metabolic process"/>
    <property type="evidence" value="ECO:0007669"/>
    <property type="project" value="InterPro"/>
</dbReference>
<evidence type="ECO:0000259" key="7">
    <source>
        <dbReference type="Pfam" id="PF17390"/>
    </source>
</evidence>
<dbReference type="GO" id="GO:0030596">
    <property type="term" value="F:alpha-L-rhamnosidase activity"/>
    <property type="evidence" value="ECO:0007669"/>
    <property type="project" value="UniProtKB-EC"/>
</dbReference>
<evidence type="ECO:0000259" key="5">
    <source>
        <dbReference type="Pfam" id="PF08531"/>
    </source>
</evidence>
<organism evidence="8 9">
    <name type="scientific">Chimaeribacter californicus</name>
    <dbReference type="NCBI Taxonomy" id="2060067"/>
    <lineage>
        <taxon>Bacteria</taxon>
        <taxon>Pseudomonadati</taxon>
        <taxon>Pseudomonadota</taxon>
        <taxon>Gammaproteobacteria</taxon>
        <taxon>Enterobacterales</taxon>
        <taxon>Yersiniaceae</taxon>
        <taxon>Chimaeribacter</taxon>
    </lineage>
</organism>
<protein>
    <recommendedName>
        <fullName evidence="2">alpha-L-rhamnosidase</fullName>
        <ecNumber evidence="2">3.2.1.40</ecNumber>
    </recommendedName>
</protein>
<feature type="domain" description="Alpha-L-rhamnosidase concanavalin-like" evidence="4">
    <location>
        <begin position="321"/>
        <end position="421"/>
    </location>
</feature>
<feature type="domain" description="Bacterial alpha-L-rhamnosidase N-terminal" evidence="5">
    <location>
        <begin position="142"/>
        <end position="310"/>
    </location>
</feature>
<dbReference type="PIRSF" id="PIRSF010631">
    <property type="entry name" value="A-rhamnsds"/>
    <property type="match status" value="1"/>
</dbReference>
<feature type="domain" description="Alpha-L-rhamnosidase six-hairpin glycosidase" evidence="6">
    <location>
        <begin position="425"/>
        <end position="780"/>
    </location>
</feature>
<accession>A0A2N5E882</accession>
<dbReference type="InterPro" id="IPR035396">
    <property type="entry name" value="Bac_rhamnosid6H"/>
</dbReference>
<gene>
    <name evidence="8" type="ORF">CYR55_09145</name>
</gene>
<dbReference type="Proteomes" id="UP000234240">
    <property type="component" value="Unassembled WGS sequence"/>
</dbReference>
<dbReference type="InterPro" id="IPR012341">
    <property type="entry name" value="6hp_glycosidase-like_sf"/>
</dbReference>
<dbReference type="InterPro" id="IPR013783">
    <property type="entry name" value="Ig-like_fold"/>
</dbReference>
<dbReference type="Pfam" id="PF05592">
    <property type="entry name" value="Bac_rhamnosid"/>
    <property type="match status" value="1"/>
</dbReference>
<dbReference type="RefSeq" id="WP_101815836.1">
    <property type="nucleotide sequence ID" value="NZ_PJZF01000006.1"/>
</dbReference>
<evidence type="ECO:0000256" key="3">
    <source>
        <dbReference type="ARBA" id="ARBA00022801"/>
    </source>
</evidence>
<dbReference type="AlphaFoldDB" id="A0A2N5E882"/>
<dbReference type="Gene3D" id="2.60.120.260">
    <property type="entry name" value="Galactose-binding domain-like"/>
    <property type="match status" value="2"/>
</dbReference>
<evidence type="ECO:0000313" key="8">
    <source>
        <dbReference type="EMBL" id="PLR37874.1"/>
    </source>
</evidence>
<dbReference type="InterPro" id="IPR035398">
    <property type="entry name" value="Bac_rhamnosid_C"/>
</dbReference>
<evidence type="ECO:0000259" key="6">
    <source>
        <dbReference type="Pfam" id="PF17389"/>
    </source>
</evidence>
<evidence type="ECO:0000256" key="1">
    <source>
        <dbReference type="ARBA" id="ARBA00001445"/>
    </source>
</evidence>
<evidence type="ECO:0000256" key="2">
    <source>
        <dbReference type="ARBA" id="ARBA00012652"/>
    </source>
</evidence>
<proteinExistence type="predicted"/>
<dbReference type="PANTHER" id="PTHR33307">
    <property type="entry name" value="ALPHA-RHAMNOSIDASE (EUROFUNG)"/>
    <property type="match status" value="1"/>
</dbReference>
<dbReference type="InterPro" id="IPR008928">
    <property type="entry name" value="6-hairpin_glycosidase_sf"/>
</dbReference>
<name>A0A2N5E882_9GAMM</name>
<dbReference type="EC" id="3.2.1.40" evidence="2"/>
<dbReference type="PANTHER" id="PTHR33307:SF6">
    <property type="entry name" value="ALPHA-RHAMNOSIDASE (EUROFUNG)-RELATED"/>
    <property type="match status" value="1"/>
</dbReference>
<evidence type="ECO:0000313" key="9">
    <source>
        <dbReference type="Proteomes" id="UP000234240"/>
    </source>
</evidence>
<dbReference type="Pfam" id="PF17389">
    <property type="entry name" value="Bac_rhamnosid6H"/>
    <property type="match status" value="1"/>
</dbReference>
<comment type="caution">
    <text evidence="8">The sequence shown here is derived from an EMBL/GenBank/DDBJ whole genome shotgun (WGS) entry which is preliminary data.</text>
</comment>
<dbReference type="InterPro" id="IPR008902">
    <property type="entry name" value="Rhamnosid_concanavalin"/>
</dbReference>
<sequence>MLAVSKITLNYEHTLTGVDAFPLLGWQIVSDRQNVQQQSWQLQCSTDADFSALLYDSGVVTDNASANITLPGIPLSPSTRYFLRVCISDNAGEQSGWSQAAEFVTGMMTAPWQAEFISAETPENKQQSNATLLRHTFQLADKAIAAAFVHVTALGLYHLYLNGERVGDDELAPGWTSYAQHLLYQSWDVTAQLRQGDNAIGAEVGAGWFKGDMGFMRHRNFYGEQTALLCQLVVRYEDGTQEMIVSDADWRAHTSPILFSELYDGEVYDARLVQHGWASTAFDDRAWHPASVVAFNKQALTAQGACKVKAQETLHPQAIITTPQGDTVIDFGQNMSGWVEFRVNGQRGDRVVLRHFETLDAQGNVYLDNLRSAQQRTEYILGGDGEEVYHPHFTFQGFRYVKVEQYPGRVDAENFKAIVLHSDMQQTGRFTCSHPGLNQLHHNILWGLKGNFVDVPTDCPQRDERLGWTGDAQIFCRTASYLMQTRNFFAKWLTDLKIDQTPEGGVPHVIPDILTGHCEADRFLADGGTHSSSAWADAAVVNPWTLYLMYGDTRILEKQYDSMKAWIDFMHSHADNHLWRYKLQFGDWVALDAEEGSYFGATPDALICTAWYAYSTGLFARAAAVIGRHDDAANYQVLHQAIVQRFCTEFFTADGTMTARTQTAHILALYFNLVPDAFRQRTVDTLAELLAEHDGHLVTGFVGTPYFCHALSQNGRVDEAWALLLKEDFPSWLYQVNAGATTIWEHWDGIRPDGSMWSPNMNSFNHYAYGAVGEWLYRAVAGIEADEAQPGFKHVILSPLPGDEVSFVDAGYQSLYGEIAVHWRRVGERIRLSVRIPANTTATLKLAAREIVEAGGLAFTPNASQWCATTGSGEYYVEYLPAEYKPG</sequence>
<dbReference type="EMBL" id="PJZF01000006">
    <property type="protein sequence ID" value="PLR37874.1"/>
    <property type="molecule type" value="Genomic_DNA"/>
</dbReference>
<comment type="catalytic activity">
    <reaction evidence="1">
        <text>Hydrolysis of terminal non-reducing alpha-L-rhamnose residues in alpha-L-rhamnosides.</text>
        <dbReference type="EC" id="3.2.1.40"/>
    </reaction>
</comment>
<dbReference type="Gene3D" id="2.60.420.10">
    <property type="entry name" value="Maltose phosphorylase, domain 3"/>
    <property type="match status" value="1"/>
</dbReference>
<dbReference type="InterPro" id="IPR016007">
    <property type="entry name" value="Alpha_rhamnosid"/>
</dbReference>
<keyword evidence="3" id="KW-0378">Hydrolase</keyword>
<dbReference type="OrthoDB" id="9761045at2"/>
<dbReference type="Gene3D" id="1.50.10.10">
    <property type="match status" value="1"/>
</dbReference>
<reference evidence="8 9" key="1">
    <citation type="submission" date="2017-12" db="EMBL/GenBank/DDBJ databases">
        <title>Characterization of six clinical isolates of Enterochimera gen. nov., a novel genus of the Yersiniaciae family and the three species Enterochimera arupensis sp. nov., Enterochimera coloradensis sp. nov, and Enterochimera californica sp. nov.</title>
        <authorList>
            <person name="Rossi A."/>
            <person name="Fisher M."/>
        </authorList>
    </citation>
    <scope>NUCLEOTIDE SEQUENCE [LARGE SCALE GENOMIC DNA]</scope>
    <source>
        <strain evidence="9">2015-Iso6</strain>
    </source>
</reference>
<keyword evidence="9" id="KW-1185">Reference proteome</keyword>
<dbReference type="Gene3D" id="2.60.40.10">
    <property type="entry name" value="Immunoglobulins"/>
    <property type="match status" value="1"/>
</dbReference>
<dbReference type="Pfam" id="PF08531">
    <property type="entry name" value="Bac_rhamnosid_N"/>
    <property type="match status" value="1"/>
</dbReference>
<feature type="domain" description="Alpha-L-rhamnosidase C-terminal" evidence="7">
    <location>
        <begin position="782"/>
        <end position="850"/>
    </location>
</feature>
<dbReference type="Pfam" id="PF17390">
    <property type="entry name" value="Bac_rhamnosid_C"/>
    <property type="match status" value="1"/>
</dbReference>
<dbReference type="Pfam" id="PF25788">
    <property type="entry name" value="Ig_Rha78A_N"/>
    <property type="match status" value="1"/>
</dbReference>
<dbReference type="SUPFAM" id="SSF48208">
    <property type="entry name" value="Six-hairpin glycosidases"/>
    <property type="match status" value="1"/>
</dbReference>
<evidence type="ECO:0000259" key="4">
    <source>
        <dbReference type="Pfam" id="PF05592"/>
    </source>
</evidence>
<dbReference type="InterPro" id="IPR013737">
    <property type="entry name" value="Bac_rhamnosid_N"/>
</dbReference>